<dbReference type="Proteomes" id="UP000245911">
    <property type="component" value="Unassembled WGS sequence"/>
</dbReference>
<proteinExistence type="predicted"/>
<evidence type="ECO:0000313" key="3">
    <source>
        <dbReference type="Proteomes" id="UP000245911"/>
    </source>
</evidence>
<evidence type="ECO:0000256" key="1">
    <source>
        <dbReference type="SAM" id="MobiDB-lite"/>
    </source>
</evidence>
<gene>
    <name evidence="2" type="ORF">DDE20_10770</name>
</gene>
<feature type="compositionally biased region" description="Polar residues" evidence="1">
    <location>
        <begin position="1"/>
        <end position="10"/>
    </location>
</feature>
<sequence length="296" mass="32307">MSQSATSDTANAPPLSPPAQGLRVYHLGHSLVGQDMPAMLEQLAQAQGLTGHHHNSQLGWGTPLRAHWEPDVEIGGFEAENDHPRFRPAHEAISSGEYDAVVLTEMVELRDAIRYHDSPRYLALWVEAARAANPDVRLYLYKTWHDLAHDEGWLPRLENDPTELWEAQLLASVWADPALGPLHVIPATGVLAELTRRLQAGETAPGLTRPEDLFRINPDGALDTMHLNDQGNYLIALTHFAVLYQQPAQGMPYALLTAAGEPMAPIAPEAAALLQEVVDAVLAVTPNTGLTPRAAR</sequence>
<reference evidence="2 3" key="1">
    <citation type="submission" date="2018-04" db="EMBL/GenBank/DDBJ databases">
        <title>Pararhodobacter oceanense sp. nov., isolated from marine intertidal sediment.</title>
        <authorList>
            <person name="Wang X.-L."/>
            <person name="Du Z.-J."/>
        </authorList>
    </citation>
    <scope>NUCLEOTIDE SEQUENCE [LARGE SCALE GENOMIC DNA]</scope>
    <source>
        <strain evidence="2 3">AM505</strain>
    </source>
</reference>
<dbReference type="Gene3D" id="3.40.50.1110">
    <property type="entry name" value="SGNH hydrolase"/>
    <property type="match status" value="1"/>
</dbReference>
<dbReference type="EMBL" id="QDKM01000004">
    <property type="protein sequence ID" value="PVH28871.1"/>
    <property type="molecule type" value="Genomic_DNA"/>
</dbReference>
<dbReference type="GO" id="GO:0016788">
    <property type="term" value="F:hydrolase activity, acting on ester bonds"/>
    <property type="evidence" value="ECO:0007669"/>
    <property type="project" value="UniProtKB-ARBA"/>
</dbReference>
<dbReference type="OrthoDB" id="8883291at2"/>
<dbReference type="AlphaFoldDB" id="A0A2T8HTW5"/>
<name>A0A2T8HTW5_9RHOB</name>
<feature type="region of interest" description="Disordered" evidence="1">
    <location>
        <begin position="1"/>
        <end position="20"/>
    </location>
</feature>
<protein>
    <submittedName>
        <fullName evidence="2">Uncharacterized protein</fullName>
    </submittedName>
</protein>
<accession>A0A2T8HTW5</accession>
<evidence type="ECO:0000313" key="2">
    <source>
        <dbReference type="EMBL" id="PVH28871.1"/>
    </source>
</evidence>
<comment type="caution">
    <text evidence="2">The sequence shown here is derived from an EMBL/GenBank/DDBJ whole genome shotgun (WGS) entry which is preliminary data.</text>
</comment>
<dbReference type="InterPro" id="IPR036514">
    <property type="entry name" value="SGNH_hydro_sf"/>
</dbReference>
<organism evidence="2 3">
    <name type="scientific">Pararhodobacter oceanensis</name>
    <dbReference type="NCBI Taxonomy" id="2172121"/>
    <lineage>
        <taxon>Bacteria</taxon>
        <taxon>Pseudomonadati</taxon>
        <taxon>Pseudomonadota</taxon>
        <taxon>Alphaproteobacteria</taxon>
        <taxon>Rhodobacterales</taxon>
        <taxon>Paracoccaceae</taxon>
        <taxon>Pararhodobacter</taxon>
    </lineage>
</organism>
<keyword evidence="3" id="KW-1185">Reference proteome</keyword>